<keyword evidence="1" id="KW-0812">Transmembrane</keyword>
<accession>A0AAV4N6R0</accession>
<keyword evidence="1" id="KW-1133">Transmembrane helix</keyword>
<evidence type="ECO:0000256" key="1">
    <source>
        <dbReference type="SAM" id="Phobius"/>
    </source>
</evidence>
<keyword evidence="1" id="KW-0472">Membrane</keyword>
<gene>
    <name evidence="2" type="ORF">CEXT_794751</name>
</gene>
<protein>
    <submittedName>
        <fullName evidence="2">Uncharacterized protein</fullName>
    </submittedName>
</protein>
<dbReference type="EMBL" id="BPLR01020600">
    <property type="protein sequence ID" value="GIX80515.1"/>
    <property type="molecule type" value="Genomic_DNA"/>
</dbReference>
<organism evidence="2 3">
    <name type="scientific">Caerostris extrusa</name>
    <name type="common">Bark spider</name>
    <name type="synonym">Caerostris bankana</name>
    <dbReference type="NCBI Taxonomy" id="172846"/>
    <lineage>
        <taxon>Eukaryota</taxon>
        <taxon>Metazoa</taxon>
        <taxon>Ecdysozoa</taxon>
        <taxon>Arthropoda</taxon>
        <taxon>Chelicerata</taxon>
        <taxon>Arachnida</taxon>
        <taxon>Araneae</taxon>
        <taxon>Araneomorphae</taxon>
        <taxon>Entelegynae</taxon>
        <taxon>Araneoidea</taxon>
        <taxon>Araneidae</taxon>
        <taxon>Caerostris</taxon>
    </lineage>
</organism>
<name>A0AAV4N6R0_CAEEX</name>
<comment type="caution">
    <text evidence="2">The sequence shown here is derived from an EMBL/GenBank/DDBJ whole genome shotgun (WGS) entry which is preliminary data.</text>
</comment>
<evidence type="ECO:0000313" key="3">
    <source>
        <dbReference type="Proteomes" id="UP001054945"/>
    </source>
</evidence>
<feature type="transmembrane region" description="Helical" evidence="1">
    <location>
        <begin position="20"/>
        <end position="44"/>
    </location>
</feature>
<sequence>MGVYITVDWKLGLYFNSELSIVFFNSVSYVTSILWIAGGLPVEVNKFKEAFHRKTHARLLYGDATEVMNLKNDLFHERIRDDRMRYPAYQKKHYFWFGWNNSHIYRAHDDNRGSMNNSFDKFLNIFPAFY</sequence>
<reference evidence="2 3" key="1">
    <citation type="submission" date="2021-06" db="EMBL/GenBank/DDBJ databases">
        <title>Caerostris extrusa draft genome.</title>
        <authorList>
            <person name="Kono N."/>
            <person name="Arakawa K."/>
        </authorList>
    </citation>
    <scope>NUCLEOTIDE SEQUENCE [LARGE SCALE GENOMIC DNA]</scope>
</reference>
<dbReference type="AlphaFoldDB" id="A0AAV4N6R0"/>
<evidence type="ECO:0000313" key="2">
    <source>
        <dbReference type="EMBL" id="GIX80515.1"/>
    </source>
</evidence>
<proteinExistence type="predicted"/>
<dbReference type="Proteomes" id="UP001054945">
    <property type="component" value="Unassembled WGS sequence"/>
</dbReference>
<keyword evidence="3" id="KW-1185">Reference proteome</keyword>